<evidence type="ECO:0000313" key="2">
    <source>
        <dbReference type="Proteomes" id="UP001163321"/>
    </source>
</evidence>
<keyword evidence="2" id="KW-1185">Reference proteome</keyword>
<proteinExistence type="predicted"/>
<dbReference type="EMBL" id="CM047582">
    <property type="protein sequence ID" value="KAI9914856.1"/>
    <property type="molecule type" value="Genomic_DNA"/>
</dbReference>
<reference evidence="1 2" key="1">
    <citation type="journal article" date="2022" name="bioRxiv">
        <title>The genome of the oomycete Peronosclerospora sorghi, a cosmopolitan pathogen of maize and sorghum, is inflated with dispersed pseudogenes.</title>
        <authorList>
            <person name="Fletcher K."/>
            <person name="Martin F."/>
            <person name="Isakeit T."/>
            <person name="Cavanaugh K."/>
            <person name="Magill C."/>
            <person name="Michelmore R."/>
        </authorList>
    </citation>
    <scope>NUCLEOTIDE SEQUENCE [LARGE SCALE GENOMIC DNA]</scope>
    <source>
        <strain evidence="1">P6</strain>
    </source>
</reference>
<organism evidence="1 2">
    <name type="scientific">Peronosclerospora sorghi</name>
    <dbReference type="NCBI Taxonomy" id="230839"/>
    <lineage>
        <taxon>Eukaryota</taxon>
        <taxon>Sar</taxon>
        <taxon>Stramenopiles</taxon>
        <taxon>Oomycota</taxon>
        <taxon>Peronosporomycetes</taxon>
        <taxon>Peronosporales</taxon>
        <taxon>Peronosporaceae</taxon>
        <taxon>Peronosclerospora</taxon>
    </lineage>
</organism>
<gene>
    <name evidence="1" type="ORF">PsorP6_008571</name>
</gene>
<accession>A0ACC0WAX7</accession>
<protein>
    <submittedName>
        <fullName evidence="1">Uncharacterized protein</fullName>
    </submittedName>
</protein>
<evidence type="ECO:0000313" key="1">
    <source>
        <dbReference type="EMBL" id="KAI9914856.1"/>
    </source>
</evidence>
<sequence>MAAANALAMTRQLNQKLPHLNPATHQHQQHQQHQHTQQVVHTHPLTFYAIRGYHLLCLLSHPTFFSLVIHEIGWCQGTNCFPLSSTFSTLSPHVRSQAASNVSASGHVTITPKPLNPATHTASSFRSVPPDPERN</sequence>
<name>A0ACC0WAX7_9STRA</name>
<dbReference type="Proteomes" id="UP001163321">
    <property type="component" value="Chromosome 3"/>
</dbReference>
<comment type="caution">
    <text evidence="1">The sequence shown here is derived from an EMBL/GenBank/DDBJ whole genome shotgun (WGS) entry which is preliminary data.</text>
</comment>